<feature type="domain" description="GGDEF" evidence="2">
    <location>
        <begin position="285"/>
        <end position="422"/>
    </location>
</feature>
<dbReference type="InterPro" id="IPR011006">
    <property type="entry name" value="CheY-like_superfamily"/>
</dbReference>
<dbReference type="RefSeq" id="WP_088712721.1">
    <property type="nucleotide sequence ID" value="NZ_NFZT01000001.1"/>
</dbReference>
<dbReference type="EMBL" id="NFZT01000001">
    <property type="protein sequence ID" value="OWV34022.1"/>
    <property type="molecule type" value="Genomic_DNA"/>
</dbReference>
<organism evidence="3 4">
    <name type="scientific">Pacificimonas flava</name>
    <dbReference type="NCBI Taxonomy" id="1234595"/>
    <lineage>
        <taxon>Bacteria</taxon>
        <taxon>Pseudomonadati</taxon>
        <taxon>Pseudomonadota</taxon>
        <taxon>Alphaproteobacteria</taxon>
        <taxon>Sphingomonadales</taxon>
        <taxon>Sphingosinicellaceae</taxon>
        <taxon>Pacificimonas</taxon>
    </lineage>
</organism>
<dbReference type="InterPro" id="IPR052155">
    <property type="entry name" value="Biofilm_reg_signaling"/>
</dbReference>
<accession>A0A219B6K8</accession>
<dbReference type="SMART" id="SM00267">
    <property type="entry name" value="GGDEF"/>
    <property type="match status" value="1"/>
</dbReference>
<evidence type="ECO:0000259" key="2">
    <source>
        <dbReference type="PROSITE" id="PS50887"/>
    </source>
</evidence>
<dbReference type="Gene3D" id="3.20.20.450">
    <property type="entry name" value="EAL domain"/>
    <property type="match status" value="1"/>
</dbReference>
<dbReference type="PROSITE" id="PS50883">
    <property type="entry name" value="EAL"/>
    <property type="match status" value="1"/>
</dbReference>
<name>A0A219B6K8_9SPHN</name>
<dbReference type="Gene3D" id="3.30.70.270">
    <property type="match status" value="1"/>
</dbReference>
<dbReference type="SUPFAM" id="SSF52172">
    <property type="entry name" value="CheY-like"/>
    <property type="match status" value="1"/>
</dbReference>
<dbReference type="NCBIfam" id="TIGR00254">
    <property type="entry name" value="GGDEF"/>
    <property type="match status" value="1"/>
</dbReference>
<proteinExistence type="predicted"/>
<dbReference type="Pfam" id="PF00563">
    <property type="entry name" value="EAL"/>
    <property type="match status" value="1"/>
</dbReference>
<evidence type="ECO:0008006" key="5">
    <source>
        <dbReference type="Google" id="ProtNLM"/>
    </source>
</evidence>
<protein>
    <recommendedName>
        <fullName evidence="5">Diguanylate cyclase</fullName>
    </recommendedName>
</protein>
<feature type="domain" description="EAL" evidence="1">
    <location>
        <begin position="431"/>
        <end position="684"/>
    </location>
</feature>
<dbReference type="AlphaFoldDB" id="A0A219B6K8"/>
<dbReference type="InterPro" id="IPR043128">
    <property type="entry name" value="Rev_trsase/Diguanyl_cyclase"/>
</dbReference>
<dbReference type="Gene3D" id="3.40.50.2300">
    <property type="match status" value="1"/>
</dbReference>
<dbReference type="CDD" id="cd01948">
    <property type="entry name" value="EAL"/>
    <property type="match status" value="1"/>
</dbReference>
<dbReference type="InterPro" id="IPR000160">
    <property type="entry name" value="GGDEF_dom"/>
</dbReference>
<dbReference type="InterPro" id="IPR035919">
    <property type="entry name" value="EAL_sf"/>
</dbReference>
<dbReference type="CDD" id="cd01949">
    <property type="entry name" value="GGDEF"/>
    <property type="match status" value="1"/>
</dbReference>
<dbReference type="InterPro" id="IPR029787">
    <property type="entry name" value="Nucleotide_cyclase"/>
</dbReference>
<reference evidence="4" key="1">
    <citation type="submission" date="2017-05" db="EMBL/GenBank/DDBJ databases">
        <authorList>
            <person name="Lin X."/>
        </authorList>
    </citation>
    <scope>NUCLEOTIDE SEQUENCE [LARGE SCALE GENOMIC DNA]</scope>
    <source>
        <strain evidence="4">JLT2012</strain>
    </source>
</reference>
<dbReference type="InterPro" id="IPR001633">
    <property type="entry name" value="EAL_dom"/>
</dbReference>
<sequence>MKKAPVLLLSIRYEREVKAVLEQAGKSVLLAAPDSDVGRAYRNSSAFIALVDARGAIELGLAKAAELSQHVADRRGAMLVLLSRKDAQSLDRVYEVGATHYLVSPFGGDQLLSALRFAERMIERMRTSGTEAALAQAQDYLQQSPRWYWSAGSNTVRLNDDLSALLGLTGAEEVPLRMLARLLPVRELADFRAAMRPLLEAEVSGPVDHPLNLPDKKTRLVHHVSPVHGENGEFSGLMAAVEDIFETATQKRLSAHFDSLTGLASLSSIRARIDEALVADRDPQVGAIAVLIGLSRFDQINASFGRHVADLLLQAVSRRLRRLIEERGFDNTVAARLGGTEFAVVFFGPIQLNQGVFFSQLVSGIFDRPFIIEGRRIYLSCRIGIAASDPDMTSSDELLRAATSALASARSLGPNAFQVYLSGHDTDPVRLATLEQSVRDAARSGELDLRYQPQVDASNNQIVGVEALLRYEHPVYGQLTADTLLSTAERGEFGVEFGRSILRQAFREAASWPSDMQHLRLSVNVTAADMRDTEFVSSLIDSLSQANFPPDRLTLEITEGSLVENLEHTADMLSALKRRDIRIAIDDFGTGYSSLAYLKALPLDYLKIDKRIAADITGETRDKIIVRGVIDMARSLDMTVVAEGVESETQLDLLIRAGCNWYQGFLCAGAMPTDEMVPFIRHWNKAAGKKVANS</sequence>
<dbReference type="Proteomes" id="UP000198462">
    <property type="component" value="Unassembled WGS sequence"/>
</dbReference>
<dbReference type="PROSITE" id="PS50887">
    <property type="entry name" value="GGDEF"/>
    <property type="match status" value="1"/>
</dbReference>
<gene>
    <name evidence="3" type="ORF">B5C34_11495</name>
</gene>
<dbReference type="PANTHER" id="PTHR44757">
    <property type="entry name" value="DIGUANYLATE CYCLASE DGCP"/>
    <property type="match status" value="1"/>
</dbReference>
<evidence type="ECO:0000313" key="3">
    <source>
        <dbReference type="EMBL" id="OWV34022.1"/>
    </source>
</evidence>
<dbReference type="SUPFAM" id="SSF55073">
    <property type="entry name" value="Nucleotide cyclase"/>
    <property type="match status" value="1"/>
</dbReference>
<keyword evidence="4" id="KW-1185">Reference proteome</keyword>
<dbReference type="PANTHER" id="PTHR44757:SF2">
    <property type="entry name" value="BIOFILM ARCHITECTURE MAINTENANCE PROTEIN MBAA"/>
    <property type="match status" value="1"/>
</dbReference>
<dbReference type="Pfam" id="PF00990">
    <property type="entry name" value="GGDEF"/>
    <property type="match status" value="1"/>
</dbReference>
<evidence type="ECO:0000313" key="4">
    <source>
        <dbReference type="Proteomes" id="UP000198462"/>
    </source>
</evidence>
<dbReference type="SUPFAM" id="SSF141868">
    <property type="entry name" value="EAL domain-like"/>
    <property type="match status" value="1"/>
</dbReference>
<comment type="caution">
    <text evidence="3">The sequence shown here is derived from an EMBL/GenBank/DDBJ whole genome shotgun (WGS) entry which is preliminary data.</text>
</comment>
<evidence type="ECO:0000259" key="1">
    <source>
        <dbReference type="PROSITE" id="PS50883"/>
    </source>
</evidence>
<dbReference type="SMART" id="SM00052">
    <property type="entry name" value="EAL"/>
    <property type="match status" value="1"/>
</dbReference>
<dbReference type="OrthoDB" id="9814202at2"/>